<dbReference type="PROSITE" id="PS50191">
    <property type="entry name" value="CRAL_TRIO"/>
    <property type="match status" value="1"/>
</dbReference>
<dbReference type="InterPro" id="IPR036273">
    <property type="entry name" value="CRAL/TRIO_N_dom_sf"/>
</dbReference>
<feature type="domain" description="CRAL-TRIO" evidence="1">
    <location>
        <begin position="106"/>
        <end position="232"/>
    </location>
</feature>
<name>A0A422NA72_TRYRA</name>
<evidence type="ECO:0000259" key="1">
    <source>
        <dbReference type="PROSITE" id="PS50191"/>
    </source>
</evidence>
<organism evidence="2 3">
    <name type="scientific">Trypanosoma rangeli</name>
    <dbReference type="NCBI Taxonomy" id="5698"/>
    <lineage>
        <taxon>Eukaryota</taxon>
        <taxon>Discoba</taxon>
        <taxon>Euglenozoa</taxon>
        <taxon>Kinetoplastea</taxon>
        <taxon>Metakinetoplastina</taxon>
        <taxon>Trypanosomatida</taxon>
        <taxon>Trypanosomatidae</taxon>
        <taxon>Trypanosoma</taxon>
        <taxon>Herpetosoma</taxon>
    </lineage>
</organism>
<dbReference type="AlphaFoldDB" id="A0A422NA72"/>
<dbReference type="OrthoDB" id="43460at2759"/>
<dbReference type="CDD" id="cd00170">
    <property type="entry name" value="SEC14"/>
    <property type="match status" value="1"/>
</dbReference>
<evidence type="ECO:0000313" key="3">
    <source>
        <dbReference type="Proteomes" id="UP000283634"/>
    </source>
</evidence>
<dbReference type="PANTHER" id="PTHR45657">
    <property type="entry name" value="CRAL-TRIO DOMAIN-CONTAINING PROTEIN YKL091C-RELATED"/>
    <property type="match status" value="1"/>
</dbReference>
<evidence type="ECO:0000313" key="2">
    <source>
        <dbReference type="EMBL" id="RNF02360.1"/>
    </source>
</evidence>
<reference evidence="2 3" key="1">
    <citation type="journal article" date="2018" name="BMC Genomics">
        <title>Genomic comparison of Trypanosoma conorhini and Trypanosoma rangeli to Trypanosoma cruzi strains of high and low virulence.</title>
        <authorList>
            <person name="Bradwell K.R."/>
            <person name="Koparde V.N."/>
            <person name="Matveyev A.V."/>
            <person name="Serrano M.G."/>
            <person name="Alves J.M."/>
            <person name="Parikh H."/>
            <person name="Huang B."/>
            <person name="Lee V."/>
            <person name="Espinosa-Alvarez O."/>
            <person name="Ortiz P.A."/>
            <person name="Costa-Martins A.G."/>
            <person name="Teixeira M.M."/>
            <person name="Buck G.A."/>
        </authorList>
    </citation>
    <scope>NUCLEOTIDE SEQUENCE [LARGE SCALE GENOMIC DNA]</scope>
    <source>
        <strain evidence="2 3">AM80</strain>
    </source>
</reference>
<dbReference type="OMA" id="YHELEYL"/>
<dbReference type="InterPro" id="IPR001251">
    <property type="entry name" value="CRAL-TRIO_dom"/>
</dbReference>
<dbReference type="SUPFAM" id="SSF46938">
    <property type="entry name" value="CRAL/TRIO N-terminal domain"/>
    <property type="match status" value="1"/>
</dbReference>
<dbReference type="InterPro" id="IPR036865">
    <property type="entry name" value="CRAL-TRIO_dom_sf"/>
</dbReference>
<dbReference type="Gene3D" id="3.40.525.10">
    <property type="entry name" value="CRAL-TRIO lipid binding domain"/>
    <property type="match status" value="1"/>
</dbReference>
<gene>
    <name evidence="2" type="ORF">TraAM80_06438</name>
</gene>
<dbReference type="RefSeq" id="XP_029236867.1">
    <property type="nucleotide sequence ID" value="XM_029383282.1"/>
</dbReference>
<dbReference type="Pfam" id="PF00650">
    <property type="entry name" value="CRAL_TRIO"/>
    <property type="match status" value="1"/>
</dbReference>
<dbReference type="Proteomes" id="UP000283634">
    <property type="component" value="Unassembled WGS sequence"/>
</dbReference>
<accession>A0A422NA72</accession>
<dbReference type="GeneID" id="40330371"/>
<keyword evidence="3" id="KW-1185">Reference proteome</keyword>
<protein>
    <submittedName>
        <fullName evidence="2">Sec14 cytosolic factor</fullName>
    </submittedName>
</protein>
<sequence length="261" mass="30139">MVVVRKSTYEADHAAQTRSGTTVLTEEHKRKNLDLHSRVADILPLDDNHKLSDCDLLYRFLIGRQWKVESAEVSLRNYIALRKEQKLNSIIAEQYCGNVESTASVLYGFDKDGLPVMWNTPDFRLLVTLIKGGFKRDLLRIQMQVMEKARFLAKERQVDRCMVVLDLCHTNISSVNSHTLAFAREFAKVMQEYYPEIMCRILVFNAGWAVTGAWKAVRPLLDRRVQDKVHFFFWAPHDGDASSVYCRRPAAAVMWRGGDRR</sequence>
<dbReference type="SUPFAM" id="SSF52087">
    <property type="entry name" value="CRAL/TRIO domain"/>
    <property type="match status" value="1"/>
</dbReference>
<comment type="caution">
    <text evidence="2">The sequence shown here is derived from an EMBL/GenBank/DDBJ whole genome shotgun (WGS) entry which is preliminary data.</text>
</comment>
<dbReference type="PANTHER" id="PTHR45657:SF1">
    <property type="entry name" value="CRAL-TRIO DOMAIN-CONTAINING PROTEIN YKL091C-RELATED"/>
    <property type="match status" value="1"/>
</dbReference>
<dbReference type="InterPro" id="IPR051026">
    <property type="entry name" value="PI/PC_transfer"/>
</dbReference>
<dbReference type="EMBL" id="MKGL01000234">
    <property type="protein sequence ID" value="RNF02360.1"/>
    <property type="molecule type" value="Genomic_DNA"/>
</dbReference>
<dbReference type="SMART" id="SM00516">
    <property type="entry name" value="SEC14"/>
    <property type="match status" value="1"/>
</dbReference>
<proteinExistence type="predicted"/>